<dbReference type="PROSITE" id="PS50048">
    <property type="entry name" value="ZN2_CY6_FUNGAL_2"/>
    <property type="match status" value="1"/>
</dbReference>
<protein>
    <recommendedName>
        <fullName evidence="1">Zn(2)-C6 fungal-type domain-containing protein</fullName>
    </recommendedName>
</protein>
<organism evidence="2 3">
    <name type="scientific">Roridomyces roridus</name>
    <dbReference type="NCBI Taxonomy" id="1738132"/>
    <lineage>
        <taxon>Eukaryota</taxon>
        <taxon>Fungi</taxon>
        <taxon>Dikarya</taxon>
        <taxon>Basidiomycota</taxon>
        <taxon>Agaricomycotina</taxon>
        <taxon>Agaricomycetes</taxon>
        <taxon>Agaricomycetidae</taxon>
        <taxon>Agaricales</taxon>
        <taxon>Marasmiineae</taxon>
        <taxon>Mycenaceae</taxon>
        <taxon>Roridomyces</taxon>
    </lineage>
</organism>
<reference evidence="2" key="1">
    <citation type="submission" date="2023-03" db="EMBL/GenBank/DDBJ databases">
        <title>Massive genome expansion in bonnet fungi (Mycena s.s.) driven by repeated elements and novel gene families across ecological guilds.</title>
        <authorList>
            <consortium name="Lawrence Berkeley National Laboratory"/>
            <person name="Harder C.B."/>
            <person name="Miyauchi S."/>
            <person name="Viragh M."/>
            <person name="Kuo A."/>
            <person name="Thoen E."/>
            <person name="Andreopoulos B."/>
            <person name="Lu D."/>
            <person name="Skrede I."/>
            <person name="Drula E."/>
            <person name="Henrissat B."/>
            <person name="Morin E."/>
            <person name="Kohler A."/>
            <person name="Barry K."/>
            <person name="LaButti K."/>
            <person name="Morin E."/>
            <person name="Salamov A."/>
            <person name="Lipzen A."/>
            <person name="Mereny Z."/>
            <person name="Hegedus B."/>
            <person name="Baldrian P."/>
            <person name="Stursova M."/>
            <person name="Weitz H."/>
            <person name="Taylor A."/>
            <person name="Grigoriev I.V."/>
            <person name="Nagy L.G."/>
            <person name="Martin F."/>
            <person name="Kauserud H."/>
        </authorList>
    </citation>
    <scope>NUCLEOTIDE SEQUENCE</scope>
    <source>
        <strain evidence="2">9284</strain>
    </source>
</reference>
<name>A0AAD7BS84_9AGAR</name>
<dbReference type="InterPro" id="IPR036864">
    <property type="entry name" value="Zn2-C6_fun-type_DNA-bd_sf"/>
</dbReference>
<dbReference type="GO" id="GO:0000981">
    <property type="term" value="F:DNA-binding transcription factor activity, RNA polymerase II-specific"/>
    <property type="evidence" value="ECO:0007669"/>
    <property type="project" value="InterPro"/>
</dbReference>
<evidence type="ECO:0000313" key="3">
    <source>
        <dbReference type="Proteomes" id="UP001221142"/>
    </source>
</evidence>
<dbReference type="Gene3D" id="4.10.240.10">
    <property type="entry name" value="Zn(2)-C6 fungal-type DNA-binding domain"/>
    <property type="match status" value="1"/>
</dbReference>
<dbReference type="Proteomes" id="UP001221142">
    <property type="component" value="Unassembled WGS sequence"/>
</dbReference>
<dbReference type="SUPFAM" id="SSF57701">
    <property type="entry name" value="Zn2/Cys6 DNA-binding domain"/>
    <property type="match status" value="1"/>
</dbReference>
<proteinExistence type="predicted"/>
<comment type="caution">
    <text evidence="2">The sequence shown here is derived from an EMBL/GenBank/DDBJ whole genome shotgun (WGS) entry which is preliminary data.</text>
</comment>
<evidence type="ECO:0000259" key="1">
    <source>
        <dbReference type="PROSITE" id="PS50048"/>
    </source>
</evidence>
<sequence>MATSYFLFANPPTIMLPAADAHRVVMACTNCRKRKIKLNAMQCLTSTSPTNSCCQRCTSRGLQCEYTRGPVASEKRNKTKFTSKVKSKRRTRTGKCVERDVVPRTSPLEIFETRPPDAGQGQESGVRLVWPYPPPPSRAPTATPDSDLTRISPAWIYSMAHHGELGSEFPCPYTPNSWWSNSDFDQPGISPGWIYPCPMANTQRDAEAASFMPTPPSLSMATVFYC</sequence>
<dbReference type="EMBL" id="JARKIF010000010">
    <property type="protein sequence ID" value="KAJ7629082.1"/>
    <property type="molecule type" value="Genomic_DNA"/>
</dbReference>
<evidence type="ECO:0000313" key="2">
    <source>
        <dbReference type="EMBL" id="KAJ7629082.1"/>
    </source>
</evidence>
<dbReference type="InterPro" id="IPR001138">
    <property type="entry name" value="Zn2Cys6_DnaBD"/>
</dbReference>
<accession>A0AAD7BS84</accession>
<gene>
    <name evidence="2" type="ORF">FB45DRAFT_868027</name>
</gene>
<keyword evidence="3" id="KW-1185">Reference proteome</keyword>
<dbReference type="GO" id="GO:0008270">
    <property type="term" value="F:zinc ion binding"/>
    <property type="evidence" value="ECO:0007669"/>
    <property type="project" value="InterPro"/>
</dbReference>
<feature type="domain" description="Zn(2)-C6 fungal-type" evidence="1">
    <location>
        <begin position="27"/>
        <end position="66"/>
    </location>
</feature>
<dbReference type="AlphaFoldDB" id="A0AAD7BS84"/>
<dbReference type="CDD" id="cd00067">
    <property type="entry name" value="GAL4"/>
    <property type="match status" value="1"/>
</dbReference>
<dbReference type="SMART" id="SM00066">
    <property type="entry name" value="GAL4"/>
    <property type="match status" value="1"/>
</dbReference>